<gene>
    <name evidence="2" type="ORF">ARMOST_18014</name>
</gene>
<accession>A0A284S0L5</accession>
<protein>
    <submittedName>
        <fullName evidence="2">Uncharacterized protein</fullName>
    </submittedName>
</protein>
<keyword evidence="3" id="KW-1185">Reference proteome</keyword>
<organism evidence="2 3">
    <name type="scientific">Armillaria ostoyae</name>
    <name type="common">Armillaria root rot fungus</name>
    <dbReference type="NCBI Taxonomy" id="47428"/>
    <lineage>
        <taxon>Eukaryota</taxon>
        <taxon>Fungi</taxon>
        <taxon>Dikarya</taxon>
        <taxon>Basidiomycota</taxon>
        <taxon>Agaricomycotina</taxon>
        <taxon>Agaricomycetes</taxon>
        <taxon>Agaricomycetidae</taxon>
        <taxon>Agaricales</taxon>
        <taxon>Marasmiineae</taxon>
        <taxon>Physalacriaceae</taxon>
        <taxon>Armillaria</taxon>
    </lineage>
</organism>
<evidence type="ECO:0000313" key="3">
    <source>
        <dbReference type="Proteomes" id="UP000219338"/>
    </source>
</evidence>
<reference evidence="3" key="1">
    <citation type="journal article" date="2017" name="Nat. Ecol. Evol.">
        <title>Genome expansion and lineage-specific genetic innovations in the forest pathogenic fungi Armillaria.</title>
        <authorList>
            <person name="Sipos G."/>
            <person name="Prasanna A.N."/>
            <person name="Walter M.C."/>
            <person name="O'Connor E."/>
            <person name="Balint B."/>
            <person name="Krizsan K."/>
            <person name="Kiss B."/>
            <person name="Hess J."/>
            <person name="Varga T."/>
            <person name="Slot J."/>
            <person name="Riley R."/>
            <person name="Boka B."/>
            <person name="Rigling D."/>
            <person name="Barry K."/>
            <person name="Lee J."/>
            <person name="Mihaltcheva S."/>
            <person name="LaButti K."/>
            <person name="Lipzen A."/>
            <person name="Waldron R."/>
            <person name="Moloney N.M."/>
            <person name="Sperisen C."/>
            <person name="Kredics L."/>
            <person name="Vagvoelgyi C."/>
            <person name="Patrignani A."/>
            <person name="Fitzpatrick D."/>
            <person name="Nagy I."/>
            <person name="Doyle S."/>
            <person name="Anderson J.B."/>
            <person name="Grigoriev I.V."/>
            <person name="Gueldener U."/>
            <person name="Muensterkoetter M."/>
            <person name="Nagy L.G."/>
        </authorList>
    </citation>
    <scope>NUCLEOTIDE SEQUENCE [LARGE SCALE GENOMIC DNA]</scope>
    <source>
        <strain evidence="3">C18/9</strain>
    </source>
</reference>
<dbReference type="Proteomes" id="UP000219338">
    <property type="component" value="Unassembled WGS sequence"/>
</dbReference>
<dbReference type="OrthoDB" id="10352773at2759"/>
<evidence type="ECO:0000313" key="2">
    <source>
        <dbReference type="EMBL" id="SJL14551.1"/>
    </source>
</evidence>
<dbReference type="EMBL" id="FUEG01000024">
    <property type="protein sequence ID" value="SJL14551.1"/>
    <property type="molecule type" value="Genomic_DNA"/>
</dbReference>
<proteinExistence type="predicted"/>
<dbReference type="AlphaFoldDB" id="A0A284S0L5"/>
<evidence type="ECO:0000256" key="1">
    <source>
        <dbReference type="SAM" id="MobiDB-lite"/>
    </source>
</evidence>
<sequence length="223" mass="24656">MPANKSNISLRAMKTSLSNLRGFVGPKATSPVPSRVSPDVGTTRPLSTSFSLQPGELSLTDMSSRPSDHIPTRSSTLPSSLYDEGAEEDQVQDPQPPSSLPIDDDDIPDLTALLEAVNIQARPASDTCLMFSDTFNQSAVFLEAIMEAARLGYINEVSTVENIQRLYQHISTTGMILKFLICVADHMTHLESAQRVALEYKVQRNRRMVVQWLSRMEDEAAHH</sequence>
<name>A0A284S0L5_ARMOS</name>
<feature type="region of interest" description="Disordered" evidence="1">
    <location>
        <begin position="21"/>
        <end position="103"/>
    </location>
</feature>